<dbReference type="AlphaFoldDB" id="A0A0L0WEJ9"/>
<accession>A0A0L0WEJ9</accession>
<proteinExistence type="predicted"/>
<evidence type="ECO:0000313" key="2">
    <source>
        <dbReference type="Proteomes" id="UP000037267"/>
    </source>
</evidence>
<dbReference type="STRING" id="1503.CLPU_1c00150"/>
<keyword evidence="2" id="KW-1185">Reference proteome</keyword>
<dbReference type="EMBL" id="LGSS01000001">
    <property type="protein sequence ID" value="KNF09850.1"/>
    <property type="molecule type" value="Genomic_DNA"/>
</dbReference>
<reference evidence="2" key="1">
    <citation type="submission" date="2015-07" db="EMBL/GenBank/DDBJ databases">
        <title>Draft genome sequence of the purine-degrading Gottschalkia purinilyticum DSM 1384 (formerly Clostridium purinilyticum).</title>
        <authorList>
            <person name="Poehlein A."/>
            <person name="Schiel-Bengelsdorf B."/>
            <person name="Bengelsdorf F.R."/>
            <person name="Daniel R."/>
            <person name="Duerre P."/>
        </authorList>
    </citation>
    <scope>NUCLEOTIDE SEQUENCE [LARGE SCALE GENOMIC DNA]</scope>
    <source>
        <strain evidence="2">DSM 1384</strain>
    </source>
</reference>
<organism evidence="1 2">
    <name type="scientific">Gottschalkia purinilytica</name>
    <name type="common">Clostridium purinilyticum</name>
    <dbReference type="NCBI Taxonomy" id="1503"/>
    <lineage>
        <taxon>Bacteria</taxon>
        <taxon>Bacillati</taxon>
        <taxon>Bacillota</taxon>
        <taxon>Tissierellia</taxon>
        <taxon>Tissierellales</taxon>
        <taxon>Gottschalkiaceae</taxon>
        <taxon>Gottschalkia</taxon>
    </lineage>
</organism>
<gene>
    <name evidence="1" type="ORF">CLPU_1c00150</name>
</gene>
<comment type="caution">
    <text evidence="1">The sequence shown here is derived from an EMBL/GenBank/DDBJ whole genome shotgun (WGS) entry which is preliminary data.</text>
</comment>
<protein>
    <submittedName>
        <fullName evidence="1">Uncharacterized protein</fullName>
    </submittedName>
</protein>
<sequence>MAMKKEKEIKIVILNPEAIPNAKRAFTEAVLKAYNEKQIQQAQEEQAK</sequence>
<name>A0A0L0WEJ9_GOTPU</name>
<dbReference type="RefSeq" id="WP_157857688.1">
    <property type="nucleotide sequence ID" value="NZ_LGSS01000001.1"/>
</dbReference>
<evidence type="ECO:0000313" key="1">
    <source>
        <dbReference type="EMBL" id="KNF09850.1"/>
    </source>
</evidence>
<dbReference type="Proteomes" id="UP000037267">
    <property type="component" value="Unassembled WGS sequence"/>
</dbReference>